<gene>
    <name evidence="3" type="primary">Contig8980.g9601</name>
    <name evidence="3" type="ORF">STYLEM_7350</name>
</gene>
<dbReference type="EMBL" id="CCKQ01007042">
    <property type="protein sequence ID" value="CDW78373.1"/>
    <property type="molecule type" value="Genomic_DNA"/>
</dbReference>
<organism evidence="3 4">
    <name type="scientific">Stylonychia lemnae</name>
    <name type="common">Ciliate</name>
    <dbReference type="NCBI Taxonomy" id="5949"/>
    <lineage>
        <taxon>Eukaryota</taxon>
        <taxon>Sar</taxon>
        <taxon>Alveolata</taxon>
        <taxon>Ciliophora</taxon>
        <taxon>Intramacronucleata</taxon>
        <taxon>Spirotrichea</taxon>
        <taxon>Stichotrichia</taxon>
        <taxon>Sporadotrichida</taxon>
        <taxon>Oxytrichidae</taxon>
        <taxon>Stylonychinae</taxon>
        <taxon>Stylonychia</taxon>
    </lineage>
</organism>
<dbReference type="PANTHER" id="PTHR31854">
    <property type="entry name" value="TUBULIN POLYGLUTAMYLASE COMPLEX SUBUNIT 2"/>
    <property type="match status" value="1"/>
</dbReference>
<dbReference type="Pfam" id="PF09346">
    <property type="entry name" value="SMI1_KNR4"/>
    <property type="match status" value="1"/>
</dbReference>
<dbReference type="Proteomes" id="UP000039865">
    <property type="component" value="Unassembled WGS sequence"/>
</dbReference>
<evidence type="ECO:0000313" key="4">
    <source>
        <dbReference type="Proteomes" id="UP000039865"/>
    </source>
</evidence>
<proteinExistence type="predicted"/>
<feature type="compositionally biased region" description="Basic and acidic residues" evidence="1">
    <location>
        <begin position="287"/>
        <end position="303"/>
    </location>
</feature>
<dbReference type="SUPFAM" id="SSF160631">
    <property type="entry name" value="SMI1/KNR4-like"/>
    <property type="match status" value="1"/>
</dbReference>
<reference evidence="3 4" key="1">
    <citation type="submission" date="2014-06" db="EMBL/GenBank/DDBJ databases">
        <authorList>
            <person name="Swart Estienne"/>
        </authorList>
    </citation>
    <scope>NUCLEOTIDE SEQUENCE [LARGE SCALE GENOMIC DNA]</scope>
    <source>
        <strain evidence="3 4">130c</strain>
    </source>
</reference>
<evidence type="ECO:0000256" key="1">
    <source>
        <dbReference type="SAM" id="MobiDB-lite"/>
    </source>
</evidence>
<dbReference type="InterPro" id="IPR039231">
    <property type="entry name" value="TPGS2"/>
</dbReference>
<dbReference type="AlphaFoldDB" id="A0A078AC72"/>
<feature type="region of interest" description="Disordered" evidence="1">
    <location>
        <begin position="276"/>
        <end position="310"/>
    </location>
</feature>
<evidence type="ECO:0000313" key="3">
    <source>
        <dbReference type="EMBL" id="CDW78373.1"/>
    </source>
</evidence>
<keyword evidence="4" id="KW-1185">Reference proteome</keyword>
<evidence type="ECO:0000259" key="2">
    <source>
        <dbReference type="Pfam" id="PF09346"/>
    </source>
</evidence>
<feature type="domain" description="Knr4/Smi1-like" evidence="2">
    <location>
        <begin position="39"/>
        <end position="173"/>
    </location>
</feature>
<dbReference type="OrthoDB" id="10249691at2759"/>
<dbReference type="InterPro" id="IPR018958">
    <property type="entry name" value="Knr4/Smi1-like_dom"/>
</dbReference>
<protein>
    <recommendedName>
        <fullName evidence="2">Knr4/Smi1-like domain-containing protein</fullName>
    </recommendedName>
</protein>
<dbReference type="OMA" id="WQFLAET"/>
<name>A0A078AC72_STYLE</name>
<accession>A0A078AC72</accession>
<dbReference type="PANTHER" id="PTHR31854:SF2">
    <property type="entry name" value="TUBULIN POLYGLUTAMYLASE COMPLEX SUBUNIT 2"/>
    <property type="match status" value="1"/>
</dbReference>
<sequence>MNKQCIREIFDDISFSVISFLENHIGVTDVEFIERQGVAEMSIQKWEEENSPYLLPDDYKAFLQISDGLSLNWKIKKNDQIFPLGSMHLNKLRDIKRLKMDRFKFSSVGEEEETSDEEPSEEQKDIAAFDIDSKVKDGRLALIYRGNTNKPQIWFQDLSCSWFFIAYKFTDYFRLMIMHLGLPHWQYAFTQVGLDPQALQWLRFLSPERLAIDIENRKNQENLAKKKHNKGAGKIGGSSGTEKIKVEGLRRKKRRMKLKAKGDNDAIIEKFSAQSSKSAKYAKTTIKKREASEIKQGEKKGDETGITSSI</sequence>
<dbReference type="InParanoid" id="A0A078AC72"/>
<dbReference type="InterPro" id="IPR037883">
    <property type="entry name" value="Knr4/Smi1-like_sf"/>
</dbReference>